<reference evidence="1 2" key="1">
    <citation type="submission" date="2023-01" db="EMBL/GenBank/DDBJ databases">
        <title>Characterization of estradiol degrading bacteria Microbacterium sp. MZT7 and reveal degrading genes through genome analysis.</title>
        <authorList>
            <person name="Hao P."/>
            <person name="Gao Y."/>
        </authorList>
    </citation>
    <scope>NUCLEOTIDE SEQUENCE [LARGE SCALE GENOMIC DNA]</scope>
    <source>
        <strain evidence="1 2">MZT7</strain>
    </source>
</reference>
<sequence>MTTDPYTAPYADLGKTIRDAERAALLETLEQTRDAVALVTGLRQQFIDQGWTEQQAGDLVVAMLGGALKGSHS</sequence>
<proteinExistence type="predicted"/>
<evidence type="ECO:0000313" key="2">
    <source>
        <dbReference type="Proteomes" id="UP001199642"/>
    </source>
</evidence>
<organism evidence="1 2">
    <name type="scientific">Microbacterium resistens</name>
    <dbReference type="NCBI Taxonomy" id="156977"/>
    <lineage>
        <taxon>Bacteria</taxon>
        <taxon>Bacillati</taxon>
        <taxon>Actinomycetota</taxon>
        <taxon>Actinomycetes</taxon>
        <taxon>Micrococcales</taxon>
        <taxon>Microbacteriaceae</taxon>
        <taxon>Microbacterium</taxon>
    </lineage>
</organism>
<keyword evidence="2" id="KW-1185">Reference proteome</keyword>
<name>A0ABY3RUF6_9MICO</name>
<protein>
    <submittedName>
        <fullName evidence="1">Uncharacterized protein</fullName>
    </submittedName>
</protein>
<dbReference type="RefSeq" id="WP_231820237.1">
    <property type="nucleotide sequence ID" value="NZ_CP082781.1"/>
</dbReference>
<evidence type="ECO:0000313" key="1">
    <source>
        <dbReference type="EMBL" id="UGS26600.1"/>
    </source>
</evidence>
<dbReference type="Proteomes" id="UP001199642">
    <property type="component" value="Chromosome"/>
</dbReference>
<gene>
    <name evidence="1" type="ORF">K8F61_18620</name>
</gene>
<dbReference type="EMBL" id="CP082781">
    <property type="protein sequence ID" value="UGS26600.1"/>
    <property type="molecule type" value="Genomic_DNA"/>
</dbReference>
<accession>A0ABY3RUF6</accession>